<feature type="domain" description="DUF4145" evidence="1">
    <location>
        <begin position="134"/>
        <end position="221"/>
    </location>
</feature>
<name>A0A4Q2RLB9_9ACTN</name>
<dbReference type="InterPro" id="IPR025285">
    <property type="entry name" value="DUF4145"/>
</dbReference>
<dbReference type="EMBL" id="SDWS01000016">
    <property type="protein sequence ID" value="RYB88335.1"/>
    <property type="molecule type" value="Genomic_DNA"/>
</dbReference>
<accession>A0A4Q2RLB9</accession>
<comment type="caution">
    <text evidence="2">The sequence shown here is derived from an EMBL/GenBank/DDBJ whole genome shotgun (WGS) entry which is preliminary data.</text>
</comment>
<evidence type="ECO:0000313" key="2">
    <source>
        <dbReference type="EMBL" id="RYB88335.1"/>
    </source>
</evidence>
<dbReference type="Pfam" id="PF13643">
    <property type="entry name" value="DUF4145"/>
    <property type="match status" value="1"/>
</dbReference>
<gene>
    <name evidence="2" type="ORF">EUA06_21505</name>
</gene>
<organism evidence="2 3">
    <name type="scientific">Nocardioides glacieisoli</name>
    <dbReference type="NCBI Taxonomy" id="1168730"/>
    <lineage>
        <taxon>Bacteria</taxon>
        <taxon>Bacillati</taxon>
        <taxon>Actinomycetota</taxon>
        <taxon>Actinomycetes</taxon>
        <taxon>Propionibacteriales</taxon>
        <taxon>Nocardioidaceae</taxon>
        <taxon>Nocardioides</taxon>
    </lineage>
</organism>
<evidence type="ECO:0000259" key="1">
    <source>
        <dbReference type="Pfam" id="PF13643"/>
    </source>
</evidence>
<reference evidence="2 3" key="1">
    <citation type="submission" date="2019-01" db="EMBL/GenBank/DDBJ databases">
        <title>Novel species of Nocardioides.</title>
        <authorList>
            <person name="Liu Q."/>
            <person name="Xin Y.-H."/>
        </authorList>
    </citation>
    <scope>NUCLEOTIDE SEQUENCE [LARGE SCALE GENOMIC DNA]</scope>
    <source>
        <strain evidence="2 3">HLT3-15</strain>
    </source>
</reference>
<evidence type="ECO:0000313" key="3">
    <source>
        <dbReference type="Proteomes" id="UP000291838"/>
    </source>
</evidence>
<dbReference type="Proteomes" id="UP000291838">
    <property type="component" value="Unassembled WGS sequence"/>
</dbReference>
<sequence>MAKHIREFDGWLGKYDWPRVACPTCGDGSLALDESKMTTLTDVAGTEMVDLHHKNLGPPEELEGTFHGHLQCDNSSCAEMVTVAGNWQFVVNDGSDPAKGQFADIYQVQYVNPPVRLMTLPASTPAKVRDGVESASRIIWASPSAAANRLRYAAEELLTHEGVAPKTSFGGFRPLSKRIEEYEATELDLANALKAISYIGNEGSHDELLSASQVLEGVTILDHVITALYDDSTAALQAKIKAINDAKGVLNVKP</sequence>
<proteinExistence type="predicted"/>
<dbReference type="OrthoDB" id="4558460at2"/>
<dbReference type="RefSeq" id="WP_129479632.1">
    <property type="nucleotide sequence ID" value="NZ_SDWS01000016.1"/>
</dbReference>
<protein>
    <submittedName>
        <fullName evidence="2">DUF4145 domain-containing protein</fullName>
    </submittedName>
</protein>
<dbReference type="AlphaFoldDB" id="A0A4Q2RLB9"/>
<keyword evidence="3" id="KW-1185">Reference proteome</keyword>